<accession>A0A9D4DKI8</accession>
<dbReference type="EMBL" id="JAIWYP010000010">
    <property type="protein sequence ID" value="KAH3749752.1"/>
    <property type="molecule type" value="Genomic_DNA"/>
</dbReference>
<organism evidence="1 2">
    <name type="scientific">Dreissena polymorpha</name>
    <name type="common">Zebra mussel</name>
    <name type="synonym">Mytilus polymorpha</name>
    <dbReference type="NCBI Taxonomy" id="45954"/>
    <lineage>
        <taxon>Eukaryota</taxon>
        <taxon>Metazoa</taxon>
        <taxon>Spiralia</taxon>
        <taxon>Lophotrochozoa</taxon>
        <taxon>Mollusca</taxon>
        <taxon>Bivalvia</taxon>
        <taxon>Autobranchia</taxon>
        <taxon>Heteroconchia</taxon>
        <taxon>Euheterodonta</taxon>
        <taxon>Imparidentia</taxon>
        <taxon>Neoheterodontei</taxon>
        <taxon>Myida</taxon>
        <taxon>Dreissenoidea</taxon>
        <taxon>Dreissenidae</taxon>
        <taxon>Dreissena</taxon>
    </lineage>
</organism>
<evidence type="ECO:0000313" key="2">
    <source>
        <dbReference type="Proteomes" id="UP000828390"/>
    </source>
</evidence>
<reference evidence="1" key="2">
    <citation type="submission" date="2020-11" db="EMBL/GenBank/DDBJ databases">
        <authorList>
            <person name="McCartney M.A."/>
            <person name="Auch B."/>
            <person name="Kono T."/>
            <person name="Mallez S."/>
            <person name="Becker A."/>
            <person name="Gohl D.M."/>
            <person name="Silverstein K.A.T."/>
            <person name="Koren S."/>
            <person name="Bechman K.B."/>
            <person name="Herman A."/>
            <person name="Abrahante J.E."/>
            <person name="Garbe J."/>
        </authorList>
    </citation>
    <scope>NUCLEOTIDE SEQUENCE</scope>
    <source>
        <strain evidence="1">Duluth1</strain>
        <tissue evidence="1">Whole animal</tissue>
    </source>
</reference>
<dbReference type="AlphaFoldDB" id="A0A9D4DKI8"/>
<protein>
    <submittedName>
        <fullName evidence="1">Uncharacterized protein</fullName>
    </submittedName>
</protein>
<proteinExistence type="predicted"/>
<evidence type="ECO:0000313" key="1">
    <source>
        <dbReference type="EMBL" id="KAH3749752.1"/>
    </source>
</evidence>
<sequence>MTAQPQDVCNITPSEVAVTVHDGNTHVQFISVTQSQLVPGREFQFQDGLGCFGIAHNQGNLFITFNDSLYKYSMSEKLVCKLYKDIGHKGKNNGGVIFVF</sequence>
<keyword evidence="2" id="KW-1185">Reference proteome</keyword>
<dbReference type="Proteomes" id="UP000828390">
    <property type="component" value="Unassembled WGS sequence"/>
</dbReference>
<gene>
    <name evidence="1" type="ORF">DPMN_184262</name>
</gene>
<reference evidence="1" key="1">
    <citation type="journal article" date="2019" name="bioRxiv">
        <title>The Genome of the Zebra Mussel, Dreissena polymorpha: A Resource for Invasive Species Research.</title>
        <authorList>
            <person name="McCartney M.A."/>
            <person name="Auch B."/>
            <person name="Kono T."/>
            <person name="Mallez S."/>
            <person name="Zhang Y."/>
            <person name="Obille A."/>
            <person name="Becker A."/>
            <person name="Abrahante J.E."/>
            <person name="Garbe J."/>
            <person name="Badalamenti J.P."/>
            <person name="Herman A."/>
            <person name="Mangelson H."/>
            <person name="Liachko I."/>
            <person name="Sullivan S."/>
            <person name="Sone E.D."/>
            <person name="Koren S."/>
            <person name="Silverstein K.A.T."/>
            <person name="Beckman K.B."/>
            <person name="Gohl D.M."/>
        </authorList>
    </citation>
    <scope>NUCLEOTIDE SEQUENCE</scope>
    <source>
        <strain evidence="1">Duluth1</strain>
        <tissue evidence="1">Whole animal</tissue>
    </source>
</reference>
<comment type="caution">
    <text evidence="1">The sequence shown here is derived from an EMBL/GenBank/DDBJ whole genome shotgun (WGS) entry which is preliminary data.</text>
</comment>
<name>A0A9D4DKI8_DREPO</name>